<reference evidence="3" key="1">
    <citation type="journal article" date="2019" name="Int. J. Syst. Evol. Microbiol.">
        <title>The Global Catalogue of Microorganisms (GCM) 10K type strain sequencing project: providing services to taxonomists for standard genome sequencing and annotation.</title>
        <authorList>
            <consortium name="The Broad Institute Genomics Platform"/>
            <consortium name="The Broad Institute Genome Sequencing Center for Infectious Disease"/>
            <person name="Wu L."/>
            <person name="Ma J."/>
        </authorList>
    </citation>
    <scope>NUCLEOTIDE SEQUENCE [LARGE SCALE GENOMIC DNA]</scope>
    <source>
        <strain evidence="3">JCM 17064</strain>
    </source>
</reference>
<comment type="caution">
    <text evidence="2">The sequence shown here is derived from an EMBL/GenBank/DDBJ whole genome shotgun (WGS) entry which is preliminary data.</text>
</comment>
<proteinExistence type="predicted"/>
<organism evidence="2 3">
    <name type="scientific">Flavobacterium cheonhonense</name>
    <dbReference type="NCBI Taxonomy" id="706185"/>
    <lineage>
        <taxon>Bacteria</taxon>
        <taxon>Pseudomonadati</taxon>
        <taxon>Bacteroidota</taxon>
        <taxon>Flavobacteriia</taxon>
        <taxon>Flavobacteriales</taxon>
        <taxon>Flavobacteriaceae</taxon>
        <taxon>Flavobacterium</taxon>
    </lineage>
</organism>
<protein>
    <recommendedName>
        <fullName evidence="4">Por secretion system C-terminal sorting domain containing protein</fullName>
    </recommendedName>
</protein>
<sequence length="276" mass="30919">MKTITLINKKLTNLQWLLLVVLCLAITNTEAKTKASNQQKITVVERHRVWINVTDNANGAFSQTLFGYRTGATDGFDQGLDGAYFNDGVVALTSLIGNDRYAIQFRGLNYSPNDVIALSFKCDYEGSFTFAFDHADGFFLNSNQPIYILDTETNVYTNIKTSNYTFNCQVGMFNDRFKLVFYNPGQTSSLGNTDHQFTTNNISVYQDQGDMLVQSNYAQLKTVAVYNLNGQMIYQNNNVNDVRLNISGLNTNYQAILIKAVTADGIPVTKKFLASR</sequence>
<feature type="chain" id="PRO_5046688942" description="Por secretion system C-terminal sorting domain containing protein" evidence="1">
    <location>
        <begin position="32"/>
        <end position="276"/>
    </location>
</feature>
<dbReference type="Proteomes" id="UP001500968">
    <property type="component" value="Unassembled WGS sequence"/>
</dbReference>
<keyword evidence="3" id="KW-1185">Reference proteome</keyword>
<name>A0ABP7TIN8_9FLAO</name>
<evidence type="ECO:0000256" key="1">
    <source>
        <dbReference type="SAM" id="SignalP"/>
    </source>
</evidence>
<evidence type="ECO:0000313" key="3">
    <source>
        <dbReference type="Proteomes" id="UP001500968"/>
    </source>
</evidence>
<evidence type="ECO:0008006" key="4">
    <source>
        <dbReference type="Google" id="ProtNLM"/>
    </source>
</evidence>
<feature type="signal peptide" evidence="1">
    <location>
        <begin position="1"/>
        <end position="31"/>
    </location>
</feature>
<dbReference type="RefSeq" id="WP_324691767.1">
    <property type="nucleotide sequence ID" value="NZ_BAABCR010000008.1"/>
</dbReference>
<dbReference type="EMBL" id="BAABCR010000008">
    <property type="protein sequence ID" value="GAA4026166.1"/>
    <property type="molecule type" value="Genomic_DNA"/>
</dbReference>
<accession>A0ABP7TIN8</accession>
<evidence type="ECO:0000313" key="2">
    <source>
        <dbReference type="EMBL" id="GAA4026166.1"/>
    </source>
</evidence>
<keyword evidence="1" id="KW-0732">Signal</keyword>
<gene>
    <name evidence="2" type="ORF">GCM10022386_06910</name>
</gene>